<accession>A0A196SGB3</accession>
<feature type="compositionally biased region" description="Polar residues" evidence="4">
    <location>
        <begin position="432"/>
        <end position="444"/>
    </location>
</feature>
<keyword evidence="5" id="KW-0472">Membrane</keyword>
<dbReference type="GO" id="GO:0008270">
    <property type="term" value="F:zinc ion binding"/>
    <property type="evidence" value="ECO:0007669"/>
    <property type="project" value="UniProtKB-KW"/>
</dbReference>
<evidence type="ECO:0000313" key="7">
    <source>
        <dbReference type="Proteomes" id="UP000078348"/>
    </source>
</evidence>
<evidence type="ECO:0008006" key="8">
    <source>
        <dbReference type="Google" id="ProtNLM"/>
    </source>
</evidence>
<evidence type="ECO:0000256" key="2">
    <source>
        <dbReference type="ARBA" id="ARBA00022771"/>
    </source>
</evidence>
<feature type="compositionally biased region" description="Pro residues" evidence="4">
    <location>
        <begin position="450"/>
        <end position="469"/>
    </location>
</feature>
<evidence type="ECO:0000256" key="3">
    <source>
        <dbReference type="ARBA" id="ARBA00022833"/>
    </source>
</evidence>
<name>A0A196SGB3_BLAHN</name>
<keyword evidence="7" id="KW-1185">Reference proteome</keyword>
<keyword evidence="1" id="KW-0479">Metal-binding</keyword>
<feature type="transmembrane region" description="Helical" evidence="5">
    <location>
        <begin position="38"/>
        <end position="62"/>
    </location>
</feature>
<dbReference type="AlphaFoldDB" id="A0A196SGB3"/>
<feature type="transmembrane region" description="Helical" evidence="5">
    <location>
        <begin position="74"/>
        <end position="96"/>
    </location>
</feature>
<organism evidence="6 7">
    <name type="scientific">Blastocystis sp. subtype 1 (strain ATCC 50177 / NandII)</name>
    <dbReference type="NCBI Taxonomy" id="478820"/>
    <lineage>
        <taxon>Eukaryota</taxon>
        <taxon>Sar</taxon>
        <taxon>Stramenopiles</taxon>
        <taxon>Bigyra</taxon>
        <taxon>Opalozoa</taxon>
        <taxon>Opalinata</taxon>
        <taxon>Blastocystidae</taxon>
        <taxon>Blastocystis</taxon>
    </lineage>
</organism>
<gene>
    <name evidence="6" type="ORF">AV274_2949</name>
</gene>
<evidence type="ECO:0000256" key="5">
    <source>
        <dbReference type="SAM" id="Phobius"/>
    </source>
</evidence>
<protein>
    <recommendedName>
        <fullName evidence="8">RING-type domain-containing protein</fullName>
    </recommendedName>
</protein>
<evidence type="ECO:0000256" key="4">
    <source>
        <dbReference type="SAM" id="MobiDB-lite"/>
    </source>
</evidence>
<feature type="transmembrane region" description="Helical" evidence="5">
    <location>
        <begin position="108"/>
        <end position="135"/>
    </location>
</feature>
<feature type="transmembrane region" description="Helical" evidence="5">
    <location>
        <begin position="155"/>
        <end position="179"/>
    </location>
</feature>
<sequence>MLFCDHSVPILCFVFSTESHPKIGHIFCSVSFSRMNGFYIFTILIDILLNIVAPGVLSVLLFMQLPYVQWNIAAVWFCIRLGSAYIDFVFSLVCVISLSRKNSKRHFLFCRVIPSAFFVALYFLFVLLIAAFAYLGSYIPNSAFEECGIRYLFTYSTPFLTVQYAEFLVAVFVLFCGFLSMCQKKPEEAEEEADVTPPVQPTDIMMDPSPTTNLPVAHVDSTDLGDNSSNSDDARAPLLANDFASVYQKLQHQDPFASTTALYQSQALTASVTQPVIVDITESALLQDMRNPPPVAVIEAASPAAPIVPSTQTVEVVPDATTSHNTPVAAASGTSHNTPVAAASETSHNTPVAAASETSHNTPVAAASGTSHNTPVAAASGTTPLPAPPTLPLPVAPAPPSPSPAPATPSVLPQVQPITAPNPSPATATPSVLPQVQPITATPSPQSPVDLPPAIPPPPKRQLPPPPAIPTALPAVPEPKSPASDSEEDLPVERHQERKQQSVVNEMMEVVQQMKNNRIVKPSMVVGHDVQKCERESIDHDFLPKEVPDSEEEQPAPVQCEVLCSSCDRKATVRCYPCEHELCARCASNSRCPVCGAIVCSFDRL</sequence>
<keyword evidence="3" id="KW-0862">Zinc</keyword>
<feature type="compositionally biased region" description="Pro residues" evidence="4">
    <location>
        <begin position="385"/>
        <end position="407"/>
    </location>
</feature>
<keyword evidence="5" id="KW-0812">Transmembrane</keyword>
<reference evidence="6 7" key="1">
    <citation type="submission" date="2016-05" db="EMBL/GenBank/DDBJ databases">
        <title>Nuclear genome of Blastocystis sp. subtype 1 NandII.</title>
        <authorList>
            <person name="Gentekaki E."/>
            <person name="Curtis B."/>
            <person name="Stairs C."/>
            <person name="Eme L."/>
            <person name="Herman E."/>
            <person name="Klimes V."/>
            <person name="Arias M.C."/>
            <person name="Elias M."/>
            <person name="Hilliou F."/>
            <person name="Klute M."/>
            <person name="Malik S.-B."/>
            <person name="Pightling A."/>
            <person name="Rachubinski R."/>
            <person name="Salas D."/>
            <person name="Schlacht A."/>
            <person name="Suga H."/>
            <person name="Archibald J."/>
            <person name="Ball S.G."/>
            <person name="Clark G."/>
            <person name="Dacks J."/>
            <person name="Van Der Giezen M."/>
            <person name="Tsaousis A."/>
            <person name="Roger A."/>
        </authorList>
    </citation>
    <scope>NUCLEOTIDE SEQUENCE [LARGE SCALE GENOMIC DNA]</scope>
    <source>
        <strain evidence="7">ATCC 50177 / NandII</strain>
    </source>
</reference>
<keyword evidence="5" id="KW-1133">Transmembrane helix</keyword>
<dbReference type="PROSITE" id="PS00518">
    <property type="entry name" value="ZF_RING_1"/>
    <property type="match status" value="1"/>
</dbReference>
<evidence type="ECO:0000313" key="6">
    <source>
        <dbReference type="EMBL" id="OAO15361.1"/>
    </source>
</evidence>
<dbReference type="InterPro" id="IPR017907">
    <property type="entry name" value="Znf_RING_CS"/>
</dbReference>
<feature type="compositionally biased region" description="Low complexity" evidence="4">
    <location>
        <begin position="408"/>
        <end position="430"/>
    </location>
</feature>
<comment type="caution">
    <text evidence="6">The sequence shown here is derived from an EMBL/GenBank/DDBJ whole genome shotgun (WGS) entry which is preliminary data.</text>
</comment>
<dbReference type="STRING" id="478820.A0A196SGB3"/>
<feature type="region of interest" description="Disordered" evidence="4">
    <location>
        <begin position="323"/>
        <end position="501"/>
    </location>
</feature>
<dbReference type="Proteomes" id="UP000078348">
    <property type="component" value="Unassembled WGS sequence"/>
</dbReference>
<evidence type="ECO:0000256" key="1">
    <source>
        <dbReference type="ARBA" id="ARBA00022723"/>
    </source>
</evidence>
<feature type="compositionally biased region" description="Basic and acidic residues" evidence="4">
    <location>
        <begin position="491"/>
        <end position="500"/>
    </location>
</feature>
<keyword evidence="2" id="KW-0863">Zinc-finger</keyword>
<dbReference type="EMBL" id="LXWW01000149">
    <property type="protein sequence ID" value="OAO15361.1"/>
    <property type="molecule type" value="Genomic_DNA"/>
</dbReference>
<feature type="compositionally biased region" description="Polar residues" evidence="4">
    <location>
        <begin position="323"/>
        <end position="374"/>
    </location>
</feature>
<proteinExistence type="predicted"/>